<name>A0ACD1ABP8_9FIRM</name>
<keyword evidence="1" id="KW-0966">Cell projection</keyword>
<dbReference type="EMBL" id="CP042469">
    <property type="protein sequence ID" value="QOX63937.1"/>
    <property type="molecule type" value="Genomic_DNA"/>
</dbReference>
<keyword evidence="1" id="KW-0282">Flagellum</keyword>
<gene>
    <name evidence="1" type="ORF">FRZ06_11640</name>
</gene>
<reference evidence="1" key="1">
    <citation type="submission" date="2019-08" db="EMBL/GenBank/DDBJ databases">
        <title>Genome sequence of Clostridiales bacterium MT110.</title>
        <authorList>
            <person name="Cao J."/>
        </authorList>
    </citation>
    <scope>NUCLEOTIDE SEQUENCE</scope>
    <source>
        <strain evidence="1">MT110</strain>
    </source>
</reference>
<evidence type="ECO:0000313" key="2">
    <source>
        <dbReference type="Proteomes" id="UP000594014"/>
    </source>
</evidence>
<keyword evidence="2" id="KW-1185">Reference proteome</keyword>
<organism evidence="1 2">
    <name type="scientific">Anoxybacterium hadale</name>
    <dbReference type="NCBI Taxonomy" id="3408580"/>
    <lineage>
        <taxon>Bacteria</taxon>
        <taxon>Bacillati</taxon>
        <taxon>Bacillota</taxon>
        <taxon>Clostridia</taxon>
        <taxon>Peptostreptococcales</taxon>
        <taxon>Anaerovoracaceae</taxon>
        <taxon>Anoxybacterium</taxon>
    </lineage>
</organism>
<dbReference type="Proteomes" id="UP000594014">
    <property type="component" value="Chromosome"/>
</dbReference>
<protein>
    <submittedName>
        <fullName evidence="1">Flagellar hook-basal body protein</fullName>
    </submittedName>
</protein>
<evidence type="ECO:0000313" key="1">
    <source>
        <dbReference type="EMBL" id="QOX63937.1"/>
    </source>
</evidence>
<proteinExistence type="predicted"/>
<sequence length="254" mass="26993">MVRGFYSAAAGVFTRQKAMNTIANNISNASTAGYKSSVTVESSFGEHLVARMSKLDGVSNSNIGPGAFITINSSEETDFTQGSLESTGRPVDMAINGNGFFLVESETYGPVLTRNGQFEIDGDGDLYLPGVGKVLNDGESSINLANSSFTVGPTGVISVDGEEADSLYIAVPDEDAVLKSVGPGVFTVEDEAYDQAETENYYLMQGTVEKSNINMAKEMSRLIAGQSHYQACTQIVKMYDAINQIAVNQIGKIG</sequence>
<accession>A0ACD1ABP8</accession>
<keyword evidence="1" id="KW-0969">Cilium</keyword>